<evidence type="ECO:0000256" key="5">
    <source>
        <dbReference type="ARBA" id="ARBA00022741"/>
    </source>
</evidence>
<feature type="domain" description="EngC GTPase" evidence="11">
    <location>
        <begin position="109"/>
        <end position="258"/>
    </location>
</feature>
<evidence type="ECO:0000259" key="11">
    <source>
        <dbReference type="PROSITE" id="PS50936"/>
    </source>
</evidence>
<dbReference type="InterPro" id="IPR012340">
    <property type="entry name" value="NA-bd_OB-fold"/>
</dbReference>
<dbReference type="GO" id="GO:0005525">
    <property type="term" value="F:GTP binding"/>
    <property type="evidence" value="ECO:0007669"/>
    <property type="project" value="UniProtKB-UniRule"/>
</dbReference>
<dbReference type="SUPFAM" id="SSF52540">
    <property type="entry name" value="P-loop containing nucleoside triphosphate hydrolases"/>
    <property type="match status" value="1"/>
</dbReference>
<dbReference type="RefSeq" id="WP_119608334.1">
    <property type="nucleotide sequence ID" value="NZ_QXFH01000072.1"/>
</dbReference>
<feature type="binding site" evidence="10">
    <location>
        <position position="290"/>
    </location>
    <ligand>
        <name>Zn(2+)</name>
        <dbReference type="ChEBI" id="CHEBI:29105"/>
    </ligand>
</feature>
<keyword evidence="1 10" id="KW-0963">Cytoplasm</keyword>
<evidence type="ECO:0000256" key="1">
    <source>
        <dbReference type="ARBA" id="ARBA00022490"/>
    </source>
</evidence>
<dbReference type="GO" id="GO:0046872">
    <property type="term" value="F:metal ion binding"/>
    <property type="evidence" value="ECO:0007669"/>
    <property type="project" value="UniProtKB-KW"/>
</dbReference>
<keyword evidence="6 10" id="KW-0378">Hydrolase</keyword>
<keyword evidence="2 10" id="KW-0690">Ribosome biogenesis</keyword>
<evidence type="ECO:0000256" key="6">
    <source>
        <dbReference type="ARBA" id="ARBA00022801"/>
    </source>
</evidence>
<reference evidence="13 14" key="1">
    <citation type="submission" date="2018-08" db="EMBL/GenBank/DDBJ databases">
        <title>Proposal of Muricauda 72 sp.nov. and Muricauda NH166 sp.nov., isolated from seawater.</title>
        <authorList>
            <person name="Cheng H."/>
            <person name="Wu Y.-H."/>
            <person name="Guo L.-L."/>
            <person name="Xu X.-W."/>
        </authorList>
    </citation>
    <scope>NUCLEOTIDE SEQUENCE [LARGE SCALE GENOMIC DNA]</scope>
    <source>
        <strain evidence="13 14">KCTC 22173</strain>
    </source>
</reference>
<dbReference type="GO" id="GO:0019843">
    <property type="term" value="F:rRNA binding"/>
    <property type="evidence" value="ECO:0007669"/>
    <property type="project" value="UniProtKB-KW"/>
</dbReference>
<dbReference type="CDD" id="cd01854">
    <property type="entry name" value="YjeQ_EngC"/>
    <property type="match status" value="1"/>
</dbReference>
<dbReference type="Proteomes" id="UP000266067">
    <property type="component" value="Unassembled WGS sequence"/>
</dbReference>
<dbReference type="InterPro" id="IPR010914">
    <property type="entry name" value="RsgA_GTPase_dom"/>
</dbReference>
<evidence type="ECO:0000256" key="7">
    <source>
        <dbReference type="ARBA" id="ARBA00022833"/>
    </source>
</evidence>
<keyword evidence="3 10" id="KW-0479">Metal-binding</keyword>
<dbReference type="GO" id="GO:0003924">
    <property type="term" value="F:GTPase activity"/>
    <property type="evidence" value="ECO:0007669"/>
    <property type="project" value="UniProtKB-UniRule"/>
</dbReference>
<evidence type="ECO:0000256" key="3">
    <source>
        <dbReference type="ARBA" id="ARBA00022723"/>
    </source>
</evidence>
<keyword evidence="9 10" id="KW-0342">GTP-binding</keyword>
<dbReference type="GO" id="GO:0042274">
    <property type="term" value="P:ribosomal small subunit biogenesis"/>
    <property type="evidence" value="ECO:0007669"/>
    <property type="project" value="UniProtKB-UniRule"/>
</dbReference>
<proteinExistence type="inferred from homology"/>
<feature type="binding site" evidence="10">
    <location>
        <position position="283"/>
    </location>
    <ligand>
        <name>Zn(2+)</name>
        <dbReference type="ChEBI" id="CHEBI:29105"/>
    </ligand>
</feature>
<dbReference type="GO" id="GO:0005737">
    <property type="term" value="C:cytoplasm"/>
    <property type="evidence" value="ECO:0007669"/>
    <property type="project" value="UniProtKB-SubCell"/>
</dbReference>
<comment type="caution">
    <text evidence="13">The sequence shown here is derived from an EMBL/GenBank/DDBJ whole genome shotgun (WGS) entry which is preliminary data.</text>
</comment>
<dbReference type="Gene3D" id="3.40.50.300">
    <property type="entry name" value="P-loop containing nucleotide triphosphate hydrolases"/>
    <property type="match status" value="1"/>
</dbReference>
<feature type="binding site" evidence="10">
    <location>
        <position position="288"/>
    </location>
    <ligand>
        <name>Zn(2+)</name>
        <dbReference type="ChEBI" id="CHEBI:29105"/>
    </ligand>
</feature>
<dbReference type="SUPFAM" id="SSF50249">
    <property type="entry name" value="Nucleic acid-binding proteins"/>
    <property type="match status" value="1"/>
</dbReference>
<feature type="binding site" evidence="10">
    <location>
        <begin position="202"/>
        <end position="210"/>
    </location>
    <ligand>
        <name>GTP</name>
        <dbReference type="ChEBI" id="CHEBI:37565"/>
    </ligand>
</feature>
<dbReference type="Gene3D" id="2.40.50.140">
    <property type="entry name" value="Nucleic acid-binding proteins"/>
    <property type="match status" value="1"/>
</dbReference>
<sequence>MKLEHFGYSDKIEKLRIQKNLTDFEVGRIISEHKERYIVKTEKGELDAEITGNLRYTANTREDFPAVGDWVAISEYDDDKVLIHSIFPRKTIIERHAVGKQGEKQIIATNIDFAFIVQAVDRDFNINRIERYLTICNTSNVKPIIILNKIDLINDTVLTDLMSKVQERVKQVPVIAISNESQKGIERLRKSIVKGKTYCLLGSSGVGKSSLLNNLSGKQLMKTNEISSSTNKGRHVTSHRELIVLENGGIIIDNPGMREVGIVNSTDGLDITFEAIIELSKDCKFKDCTHTTEVDCAVLKSVKSGELDKSSYENYLKMEREKEHFESTVAEKRKKDKNFGKMVKQFKNLKKSNRY</sequence>
<evidence type="ECO:0000256" key="2">
    <source>
        <dbReference type="ARBA" id="ARBA00022517"/>
    </source>
</evidence>
<dbReference type="OrthoDB" id="9809485at2"/>
<feature type="binding site" evidence="10">
    <location>
        <position position="296"/>
    </location>
    <ligand>
        <name>Zn(2+)</name>
        <dbReference type="ChEBI" id="CHEBI:29105"/>
    </ligand>
</feature>
<keyword evidence="5 10" id="KW-0547">Nucleotide-binding</keyword>
<evidence type="ECO:0000313" key="13">
    <source>
        <dbReference type="EMBL" id="RIV33077.1"/>
    </source>
</evidence>
<keyword evidence="8 10" id="KW-0694">RNA-binding</keyword>
<dbReference type="AlphaFoldDB" id="A0A3A1N8R6"/>
<dbReference type="EMBL" id="QXFH01000072">
    <property type="protein sequence ID" value="RIV33077.1"/>
    <property type="molecule type" value="Genomic_DNA"/>
</dbReference>
<dbReference type="PROSITE" id="PS50936">
    <property type="entry name" value="ENGC_GTPASE"/>
    <property type="match status" value="1"/>
</dbReference>
<keyword evidence="14" id="KW-1185">Reference proteome</keyword>
<feature type="domain" description="CP-type G" evidence="12">
    <location>
        <begin position="99"/>
        <end position="260"/>
    </location>
</feature>
<evidence type="ECO:0000313" key="14">
    <source>
        <dbReference type="Proteomes" id="UP000266067"/>
    </source>
</evidence>
<evidence type="ECO:0000256" key="10">
    <source>
        <dbReference type="HAMAP-Rule" id="MF_01820"/>
    </source>
</evidence>
<keyword evidence="4 10" id="KW-0699">rRNA-binding</keyword>
<accession>A0A3A1N8R6</accession>
<comment type="subunit">
    <text evidence="10">Monomer. Associates with 30S ribosomal subunit, binds 16S rRNA.</text>
</comment>
<comment type="cofactor">
    <cofactor evidence="10">
        <name>Zn(2+)</name>
        <dbReference type="ChEBI" id="CHEBI:29105"/>
    </cofactor>
    <text evidence="10">Binds 1 zinc ion per subunit.</text>
</comment>
<keyword evidence="7 10" id="KW-0862">Zinc</keyword>
<dbReference type="EC" id="3.6.1.-" evidence="10"/>
<comment type="function">
    <text evidence="10">One of several proteins that assist in the late maturation steps of the functional core of the 30S ribosomal subunit. Helps release RbfA from mature subunits. May play a role in the assembly of ribosomal proteins into the subunit. Circularly permuted GTPase that catalyzes slow GTP hydrolysis, GTPase activity is stimulated by the 30S ribosomal subunit.</text>
</comment>
<comment type="subcellular location">
    <subcellularLocation>
        <location evidence="10">Cytoplasm</location>
    </subcellularLocation>
</comment>
<dbReference type="InterPro" id="IPR004881">
    <property type="entry name" value="Ribosome_biogen_GTPase_RsgA"/>
</dbReference>
<organism evidence="13 14">
    <name type="scientific">Flagellimonas lutimaris</name>
    <dbReference type="NCBI Taxonomy" id="475082"/>
    <lineage>
        <taxon>Bacteria</taxon>
        <taxon>Pseudomonadati</taxon>
        <taxon>Bacteroidota</taxon>
        <taxon>Flavobacteriia</taxon>
        <taxon>Flavobacteriales</taxon>
        <taxon>Flavobacteriaceae</taxon>
        <taxon>Flagellimonas</taxon>
    </lineage>
</organism>
<name>A0A3A1N8R6_9FLAO</name>
<protein>
    <recommendedName>
        <fullName evidence="10">Small ribosomal subunit biogenesis GTPase RsgA</fullName>
        <ecNumber evidence="10">3.6.1.-</ecNumber>
    </recommendedName>
</protein>
<dbReference type="PROSITE" id="PS51721">
    <property type="entry name" value="G_CP"/>
    <property type="match status" value="1"/>
</dbReference>
<evidence type="ECO:0000259" key="12">
    <source>
        <dbReference type="PROSITE" id="PS51721"/>
    </source>
</evidence>
<dbReference type="NCBIfam" id="TIGR00157">
    <property type="entry name" value="ribosome small subunit-dependent GTPase A"/>
    <property type="match status" value="1"/>
</dbReference>
<evidence type="ECO:0000256" key="8">
    <source>
        <dbReference type="ARBA" id="ARBA00022884"/>
    </source>
</evidence>
<feature type="binding site" evidence="10">
    <location>
        <begin position="148"/>
        <end position="151"/>
    </location>
    <ligand>
        <name>GTP</name>
        <dbReference type="ChEBI" id="CHEBI:37565"/>
    </ligand>
</feature>
<gene>
    <name evidence="10 13" type="primary">rsgA</name>
    <name evidence="13" type="ORF">D2V08_11765</name>
</gene>
<dbReference type="PANTHER" id="PTHR32120:SF10">
    <property type="entry name" value="SMALL RIBOSOMAL SUBUNIT BIOGENESIS GTPASE RSGA"/>
    <property type="match status" value="1"/>
</dbReference>
<dbReference type="HAMAP" id="MF_01820">
    <property type="entry name" value="GTPase_RsgA"/>
    <property type="match status" value="1"/>
</dbReference>
<comment type="similarity">
    <text evidence="10">Belongs to the TRAFAC class YlqF/YawG GTPase family. RsgA subfamily.</text>
</comment>
<dbReference type="InterPro" id="IPR030378">
    <property type="entry name" value="G_CP_dom"/>
</dbReference>
<dbReference type="InterPro" id="IPR027417">
    <property type="entry name" value="P-loop_NTPase"/>
</dbReference>
<dbReference type="Gene3D" id="1.10.40.50">
    <property type="entry name" value="Probable gtpase engc, domain 3"/>
    <property type="match status" value="1"/>
</dbReference>
<evidence type="ECO:0000256" key="4">
    <source>
        <dbReference type="ARBA" id="ARBA00022730"/>
    </source>
</evidence>
<dbReference type="Pfam" id="PF03193">
    <property type="entry name" value="RsgA_GTPase"/>
    <property type="match status" value="1"/>
</dbReference>
<dbReference type="PANTHER" id="PTHR32120">
    <property type="entry name" value="SMALL RIBOSOMAL SUBUNIT BIOGENESIS GTPASE RSGA"/>
    <property type="match status" value="1"/>
</dbReference>
<evidence type="ECO:0000256" key="9">
    <source>
        <dbReference type="ARBA" id="ARBA00023134"/>
    </source>
</evidence>